<dbReference type="AlphaFoldDB" id="A0A1H2QIT5"/>
<proteinExistence type="predicted"/>
<accession>A0A1H2QIT5</accession>
<protein>
    <submittedName>
        <fullName evidence="1">Uncharacterized protein</fullName>
    </submittedName>
</protein>
<reference evidence="2" key="1">
    <citation type="submission" date="2016-10" db="EMBL/GenBank/DDBJ databases">
        <authorList>
            <person name="Varghese N."/>
            <person name="Submissions S."/>
        </authorList>
    </citation>
    <scope>NUCLEOTIDE SEQUENCE [LARGE SCALE GENOMIC DNA]</scope>
    <source>
        <strain evidence="2">DSM 15718</strain>
    </source>
</reference>
<name>A0A1H2QIT5_9FLAO</name>
<sequence length="129" mass="15145">MLNKGLRDEKKVRIDNMLSTLLSFVFVPKFWNIEDTSLIDSQLTDFDLTTVIIDQIEEKDLIQLLDKYEMDWEQKEQFADFLVGYSKGGQFDYIPKAVAIYEHIQLESKTFSFEIINKLAAVKKNCEEH</sequence>
<evidence type="ECO:0000313" key="1">
    <source>
        <dbReference type="EMBL" id="SDW07082.1"/>
    </source>
</evidence>
<dbReference type="OrthoDB" id="1435645at2"/>
<dbReference type="RefSeq" id="WP_091428595.1">
    <property type="nucleotide sequence ID" value="NZ_FNMV01000001.1"/>
</dbReference>
<keyword evidence="2" id="KW-1185">Reference proteome</keyword>
<dbReference type="EMBL" id="FNMV01000001">
    <property type="protein sequence ID" value="SDW07082.1"/>
    <property type="molecule type" value="Genomic_DNA"/>
</dbReference>
<dbReference type="STRING" id="229203.SAMN05444338_101198"/>
<evidence type="ECO:0000313" key="2">
    <source>
        <dbReference type="Proteomes" id="UP000198569"/>
    </source>
</evidence>
<gene>
    <name evidence="1" type="ORF">SAMN05444338_101198</name>
</gene>
<dbReference type="Proteomes" id="UP000198569">
    <property type="component" value="Unassembled WGS sequence"/>
</dbReference>
<organism evidence="1 2">
    <name type="scientific">Flavobacterium degerlachei</name>
    <dbReference type="NCBI Taxonomy" id="229203"/>
    <lineage>
        <taxon>Bacteria</taxon>
        <taxon>Pseudomonadati</taxon>
        <taxon>Bacteroidota</taxon>
        <taxon>Flavobacteriia</taxon>
        <taxon>Flavobacteriales</taxon>
        <taxon>Flavobacteriaceae</taxon>
        <taxon>Flavobacterium</taxon>
    </lineage>
</organism>